<evidence type="ECO:0000256" key="1">
    <source>
        <dbReference type="SAM" id="MobiDB-lite"/>
    </source>
</evidence>
<dbReference type="EMBL" id="CP005587">
    <property type="protein sequence ID" value="AGK56565.1"/>
    <property type="molecule type" value="Genomic_DNA"/>
</dbReference>
<evidence type="ECO:0000313" key="3">
    <source>
        <dbReference type="Proteomes" id="UP000005952"/>
    </source>
</evidence>
<keyword evidence="3" id="KW-1185">Reference proteome</keyword>
<protein>
    <recommendedName>
        <fullName evidence="4">Phasin domain-containing protein</fullName>
    </recommendedName>
</protein>
<feature type="region of interest" description="Disordered" evidence="1">
    <location>
        <begin position="202"/>
        <end position="223"/>
    </location>
</feature>
<organism evidence="2 3">
    <name type="scientific">Hyphomicrobium denitrificans 1NES1</name>
    <dbReference type="NCBI Taxonomy" id="670307"/>
    <lineage>
        <taxon>Bacteria</taxon>
        <taxon>Pseudomonadati</taxon>
        <taxon>Pseudomonadota</taxon>
        <taxon>Alphaproteobacteria</taxon>
        <taxon>Hyphomicrobiales</taxon>
        <taxon>Hyphomicrobiaceae</taxon>
        <taxon>Hyphomicrobium</taxon>
    </lineage>
</organism>
<dbReference type="KEGG" id="hdt:HYPDE_24398"/>
<name>N0B943_9HYPH</name>
<accession>N0B943</accession>
<gene>
    <name evidence="2" type="ORF">HYPDE_24398</name>
</gene>
<dbReference type="STRING" id="670307.HYPDE_24398"/>
<dbReference type="HOGENOM" id="CLU_1473282_0_0_5"/>
<reference evidence="2 3" key="1">
    <citation type="journal article" date="2013" name="Genome Announc.">
        <title>Genome sequences for three denitrifying bacterial strains isolated from a uranium- and nitrate-contaminated subsurface environment.</title>
        <authorList>
            <person name="Venkatramanan R."/>
            <person name="Prakash O."/>
            <person name="Woyke T."/>
            <person name="Chain P."/>
            <person name="Goodwin L.A."/>
            <person name="Watson D."/>
            <person name="Brooks S."/>
            <person name="Kostka J.E."/>
            <person name="Green S.J."/>
        </authorList>
    </citation>
    <scope>NUCLEOTIDE SEQUENCE [LARGE SCALE GENOMIC DNA]</scope>
    <source>
        <strain evidence="2 3">1NES1</strain>
    </source>
</reference>
<dbReference type="AlphaFoldDB" id="N0B943"/>
<evidence type="ECO:0000313" key="2">
    <source>
        <dbReference type="EMBL" id="AGK56565.1"/>
    </source>
</evidence>
<sequence>MAGGCFAAWAHKTTGDLLAGVRQSLGSPQETFETRRDDMANSPFEANPAFAKLGEETRKAVIQAFDAMSNWRSELAEIGEKNSNAVFDKMAEAAKSLGWPTDFVELSRKQMQNASKLQLQAVDQVMDVWEKQVKSLGSSSQFPNFPNFPAFGNASGQPGLTGTGMFPGMPDFGSGANPIQFWMQAAEMWQKGWQQAMSTWMDAQQNAMGKSGSSGSSGRSNSR</sequence>
<proteinExistence type="predicted"/>
<feature type="compositionally biased region" description="Low complexity" evidence="1">
    <location>
        <begin position="209"/>
        <end position="223"/>
    </location>
</feature>
<dbReference type="Proteomes" id="UP000005952">
    <property type="component" value="Chromosome"/>
</dbReference>
<evidence type="ECO:0008006" key="4">
    <source>
        <dbReference type="Google" id="ProtNLM"/>
    </source>
</evidence>